<reference evidence="2 3" key="1">
    <citation type="submission" date="2021-06" db="EMBL/GenBank/DDBJ databases">
        <authorList>
            <person name="Palmer J.M."/>
        </authorList>
    </citation>
    <scope>NUCLEOTIDE SEQUENCE [LARGE SCALE GENOMIC DNA]</scope>
    <source>
        <strain evidence="2 3">AS_MEX2019</strain>
        <tissue evidence="2">Muscle</tissue>
    </source>
</reference>
<gene>
    <name evidence="2" type="primary">CAMSAP1B_3</name>
    <name evidence="2" type="ORF">AMECASPLE_031194</name>
</gene>
<evidence type="ECO:0000313" key="2">
    <source>
        <dbReference type="EMBL" id="MEQ2312455.1"/>
    </source>
</evidence>
<feature type="domain" description="CASAMP N-terminal" evidence="1">
    <location>
        <begin position="32"/>
        <end position="59"/>
    </location>
</feature>
<name>A0ABV1A3U5_9TELE</name>
<accession>A0ABV1A3U5</accession>
<dbReference type="Proteomes" id="UP001469553">
    <property type="component" value="Unassembled WGS sequence"/>
</dbReference>
<comment type="caution">
    <text evidence="2">The sequence shown here is derived from an EMBL/GenBank/DDBJ whole genome shotgun (WGS) entry which is preliminary data.</text>
</comment>
<protein>
    <submittedName>
        <fullName evidence="2">Calmodulin-regulated spectrin-associated protein 1-B</fullName>
    </submittedName>
</protein>
<evidence type="ECO:0000259" key="1">
    <source>
        <dbReference type="Pfam" id="PF25532"/>
    </source>
</evidence>
<dbReference type="Pfam" id="PF25532">
    <property type="entry name" value="CH_CAMSAP2_N"/>
    <property type="match status" value="1"/>
</dbReference>
<keyword evidence="3" id="KW-1185">Reference proteome</keyword>
<dbReference type="EMBL" id="JAHRIP010079074">
    <property type="protein sequence ID" value="MEQ2312455.1"/>
    <property type="molecule type" value="Genomic_DNA"/>
</dbReference>
<evidence type="ECO:0000313" key="3">
    <source>
        <dbReference type="Proteomes" id="UP001469553"/>
    </source>
</evidence>
<feature type="non-terminal residue" evidence="2">
    <location>
        <position position="60"/>
    </location>
</feature>
<organism evidence="2 3">
    <name type="scientific">Ameca splendens</name>
    <dbReference type="NCBI Taxonomy" id="208324"/>
    <lineage>
        <taxon>Eukaryota</taxon>
        <taxon>Metazoa</taxon>
        <taxon>Chordata</taxon>
        <taxon>Craniata</taxon>
        <taxon>Vertebrata</taxon>
        <taxon>Euteleostomi</taxon>
        <taxon>Actinopterygii</taxon>
        <taxon>Neopterygii</taxon>
        <taxon>Teleostei</taxon>
        <taxon>Neoteleostei</taxon>
        <taxon>Acanthomorphata</taxon>
        <taxon>Ovalentaria</taxon>
        <taxon>Atherinomorphae</taxon>
        <taxon>Cyprinodontiformes</taxon>
        <taxon>Goodeidae</taxon>
        <taxon>Ameca</taxon>
    </lineage>
</organism>
<proteinExistence type="predicted"/>
<dbReference type="InterPro" id="IPR058042">
    <property type="entry name" value="CAMSAP_N"/>
</dbReference>
<sequence length="60" mass="6481">MHLSRMDVDLCAGGDSTRKKAELPGAADGTLDVVPLEMYDSARAKIAANLRWLFAKAYGI</sequence>